<keyword evidence="1" id="KW-1133">Transmembrane helix</keyword>
<dbReference type="OrthoDB" id="331263at2759"/>
<gene>
    <name evidence="3" type="primary">PIGT</name>
</gene>
<dbReference type="KEGG" id="agb:108917553"/>
<name>V5H517_ANOGL</name>
<dbReference type="PANTHER" id="PTHR12959">
    <property type="entry name" value="GPI TRANSAMIDASE COMPONENT PIG-T-RELATED"/>
    <property type="match status" value="1"/>
</dbReference>
<organism evidence="3">
    <name type="scientific">Anoplophora glabripennis</name>
    <name type="common">Asian longhorn beetle</name>
    <name type="synonym">Anoplophora nobilis</name>
    <dbReference type="NCBI Taxonomy" id="217634"/>
    <lineage>
        <taxon>Eukaryota</taxon>
        <taxon>Metazoa</taxon>
        <taxon>Ecdysozoa</taxon>
        <taxon>Arthropoda</taxon>
        <taxon>Hexapoda</taxon>
        <taxon>Insecta</taxon>
        <taxon>Pterygota</taxon>
        <taxon>Neoptera</taxon>
        <taxon>Endopterygota</taxon>
        <taxon>Coleoptera</taxon>
        <taxon>Polyphaga</taxon>
        <taxon>Cucujiformia</taxon>
        <taxon>Chrysomeloidea</taxon>
        <taxon>Cerambycidae</taxon>
        <taxon>Lamiinae</taxon>
        <taxon>Lamiini</taxon>
        <taxon>Anoplophora</taxon>
    </lineage>
</organism>
<evidence type="ECO:0000256" key="1">
    <source>
        <dbReference type="SAM" id="Phobius"/>
    </source>
</evidence>
<dbReference type="GeneID" id="108917553"/>
<feature type="signal peptide" evidence="2">
    <location>
        <begin position="1"/>
        <end position="19"/>
    </location>
</feature>
<dbReference type="Pfam" id="PF04113">
    <property type="entry name" value="Gpi16"/>
    <property type="match status" value="2"/>
</dbReference>
<protein>
    <submittedName>
        <fullName evidence="3">GPI transamidase component</fullName>
    </submittedName>
</protein>
<keyword evidence="1" id="KW-0812">Transmembrane</keyword>
<keyword evidence="2" id="KW-0732">Signal</keyword>
<feature type="transmembrane region" description="Helical" evidence="1">
    <location>
        <begin position="507"/>
        <end position="529"/>
    </location>
</feature>
<dbReference type="GO" id="GO:0016255">
    <property type="term" value="P:attachment of GPI anchor to protein"/>
    <property type="evidence" value="ECO:0007669"/>
    <property type="project" value="InterPro"/>
</dbReference>
<dbReference type="GO" id="GO:0042765">
    <property type="term" value="C:GPI-anchor transamidase complex"/>
    <property type="evidence" value="ECO:0007669"/>
    <property type="project" value="InterPro"/>
</dbReference>
<evidence type="ECO:0000256" key="2">
    <source>
        <dbReference type="SAM" id="SignalP"/>
    </source>
</evidence>
<feature type="chain" id="PRO_5004734383" evidence="2">
    <location>
        <begin position="20"/>
        <end position="558"/>
    </location>
</feature>
<evidence type="ECO:0000313" key="3">
    <source>
        <dbReference type="EMBL" id="JAB67898.1"/>
    </source>
</evidence>
<reference evidence="3" key="1">
    <citation type="submission" date="2013-07" db="EMBL/GenBank/DDBJ databases">
        <title>Midgut Transcriptome Profiling of Anoplphora glabripennis, a Lignocellulose Degrading, Wood-Boring Cerambycid.</title>
        <authorList>
            <person name="Scully E.D."/>
            <person name="Hoover K."/>
            <person name="Carlson J.E."/>
            <person name="Tien M."/>
            <person name="Geib S.M."/>
        </authorList>
    </citation>
    <scope>NUCLEOTIDE SEQUENCE</scope>
</reference>
<dbReference type="PANTHER" id="PTHR12959:SF11">
    <property type="entry name" value="GPI TRANSAMIDASE COMPONENT PIG-T"/>
    <property type="match status" value="1"/>
</dbReference>
<dbReference type="InterPro" id="IPR007245">
    <property type="entry name" value="PIG-T"/>
</dbReference>
<dbReference type="AlphaFoldDB" id="V5H517"/>
<keyword evidence="1" id="KW-0472">Membrane</keyword>
<dbReference type="EMBL" id="GALX01000568">
    <property type="protein sequence ID" value="JAB67898.1"/>
    <property type="molecule type" value="Transcribed_RNA"/>
</dbReference>
<proteinExistence type="predicted"/>
<sequence>MYTLMTWAYLLLFIKFVLAYNRDVFTEELLIKPLYSEQLYAHFQFTTKWNTDPETETFNHTRIFPRALGEIVKRYNIQELHVSLTGGLWRYENWGYPIVDAAPGAEVWAWFKSDTPDVDKNWKLLANSLSGLLCASLNFIDSSNSISPEFTFQPRGATDSPSINNTYLRYASLPREVVCTENLTPWKKLLPCDSKFGLASLLNSGYIHNTRYHSIALHLRPICRDSTCQSLSLELQQSVSLVYDYLLLGSKNWSLKKLFGQGVSKNCPLASRSDIFVDTTSSGTHSFELSPPPHEFVTSFRGGHESTFAKYKVPNYFFFISANYKEPQSIALLFPPPLHANQYLTGYGQERGGVVTKIFNNHWAHLDVVVLQNIPWYVPIYLHTLKVVTDGLETNPVTLRYIPGRQRERAYYLEILLKLPPQSSTSISIDFDYVFLKWQEYPPDANHGFYIGSAIVSTNLPLARNYTGLPQDGSTLADSFNASRSGYLVQVRTETMVITLPTPDFSMPYNVICLACTVVALAFGPLHNITTRRLALKPKQKEKLPAKLKRILTEFLKK</sequence>
<accession>V5H517</accession>
<dbReference type="CTD" id="31772"/>